<dbReference type="Proteomes" id="UP000053989">
    <property type="component" value="Unassembled WGS sequence"/>
</dbReference>
<proteinExistence type="predicted"/>
<organism evidence="1 2">
    <name type="scientific">Scleroderma citrinum Foug A</name>
    <dbReference type="NCBI Taxonomy" id="1036808"/>
    <lineage>
        <taxon>Eukaryota</taxon>
        <taxon>Fungi</taxon>
        <taxon>Dikarya</taxon>
        <taxon>Basidiomycota</taxon>
        <taxon>Agaricomycotina</taxon>
        <taxon>Agaricomycetes</taxon>
        <taxon>Agaricomycetidae</taxon>
        <taxon>Boletales</taxon>
        <taxon>Sclerodermatineae</taxon>
        <taxon>Sclerodermataceae</taxon>
        <taxon>Scleroderma</taxon>
    </lineage>
</organism>
<evidence type="ECO:0000313" key="2">
    <source>
        <dbReference type="Proteomes" id="UP000053989"/>
    </source>
</evidence>
<dbReference type="HOGENOM" id="CLU_2374022_0_0_1"/>
<reference evidence="1 2" key="1">
    <citation type="submission" date="2014-04" db="EMBL/GenBank/DDBJ databases">
        <authorList>
            <consortium name="DOE Joint Genome Institute"/>
            <person name="Kuo A."/>
            <person name="Kohler A."/>
            <person name="Nagy L.G."/>
            <person name="Floudas D."/>
            <person name="Copeland A."/>
            <person name="Barry K.W."/>
            <person name="Cichocki N."/>
            <person name="Veneault-Fourrey C."/>
            <person name="LaButti K."/>
            <person name="Lindquist E.A."/>
            <person name="Lipzen A."/>
            <person name="Lundell T."/>
            <person name="Morin E."/>
            <person name="Murat C."/>
            <person name="Sun H."/>
            <person name="Tunlid A."/>
            <person name="Henrissat B."/>
            <person name="Grigoriev I.V."/>
            <person name="Hibbett D.S."/>
            <person name="Martin F."/>
            <person name="Nordberg H.P."/>
            <person name="Cantor M.N."/>
            <person name="Hua S.X."/>
        </authorList>
    </citation>
    <scope>NUCLEOTIDE SEQUENCE [LARGE SCALE GENOMIC DNA]</scope>
    <source>
        <strain evidence="1 2">Foug A</strain>
    </source>
</reference>
<dbReference type="AlphaFoldDB" id="A0A0C2YUR6"/>
<keyword evidence="2" id="KW-1185">Reference proteome</keyword>
<dbReference type="EMBL" id="KN822182">
    <property type="protein sequence ID" value="KIM53393.1"/>
    <property type="molecule type" value="Genomic_DNA"/>
</dbReference>
<gene>
    <name evidence="1" type="ORF">SCLCIDRAFT_1222854</name>
</gene>
<sequence>MSGCEDRKICLVSVSNNIANIIANVCSILVPRYCSDDYCVSNIRIPWALKGIRTLARDQALTLCVDKGNDPEVPTFLPTSNCSVARETSTRRTVL</sequence>
<accession>A0A0C2YUR6</accession>
<protein>
    <submittedName>
        <fullName evidence="1">Uncharacterized protein</fullName>
    </submittedName>
</protein>
<evidence type="ECO:0000313" key="1">
    <source>
        <dbReference type="EMBL" id="KIM53393.1"/>
    </source>
</evidence>
<reference evidence="2" key="2">
    <citation type="submission" date="2015-01" db="EMBL/GenBank/DDBJ databases">
        <title>Evolutionary Origins and Diversification of the Mycorrhizal Mutualists.</title>
        <authorList>
            <consortium name="DOE Joint Genome Institute"/>
            <consortium name="Mycorrhizal Genomics Consortium"/>
            <person name="Kohler A."/>
            <person name="Kuo A."/>
            <person name="Nagy L.G."/>
            <person name="Floudas D."/>
            <person name="Copeland A."/>
            <person name="Barry K.W."/>
            <person name="Cichocki N."/>
            <person name="Veneault-Fourrey C."/>
            <person name="LaButti K."/>
            <person name="Lindquist E.A."/>
            <person name="Lipzen A."/>
            <person name="Lundell T."/>
            <person name="Morin E."/>
            <person name="Murat C."/>
            <person name="Riley R."/>
            <person name="Ohm R."/>
            <person name="Sun H."/>
            <person name="Tunlid A."/>
            <person name="Henrissat B."/>
            <person name="Grigoriev I.V."/>
            <person name="Hibbett D.S."/>
            <person name="Martin F."/>
        </authorList>
    </citation>
    <scope>NUCLEOTIDE SEQUENCE [LARGE SCALE GENOMIC DNA]</scope>
    <source>
        <strain evidence="2">Foug A</strain>
    </source>
</reference>
<name>A0A0C2YUR6_9AGAM</name>
<dbReference type="InParanoid" id="A0A0C2YUR6"/>